<dbReference type="SUPFAM" id="SSF53300">
    <property type="entry name" value="vWA-like"/>
    <property type="match status" value="1"/>
</dbReference>
<organism evidence="3 4">
    <name type="scientific">Croceitalea vernalis</name>
    <dbReference type="NCBI Taxonomy" id="3075599"/>
    <lineage>
        <taxon>Bacteria</taxon>
        <taxon>Pseudomonadati</taxon>
        <taxon>Bacteroidota</taxon>
        <taxon>Flavobacteriia</taxon>
        <taxon>Flavobacteriales</taxon>
        <taxon>Flavobacteriaceae</taxon>
        <taxon>Croceitalea</taxon>
    </lineage>
</organism>
<dbReference type="Proteomes" id="UP001250662">
    <property type="component" value="Unassembled WGS sequence"/>
</dbReference>
<evidence type="ECO:0000313" key="3">
    <source>
        <dbReference type="EMBL" id="MDT0621442.1"/>
    </source>
</evidence>
<evidence type="ECO:0000313" key="4">
    <source>
        <dbReference type="Proteomes" id="UP001250662"/>
    </source>
</evidence>
<sequence length="676" mass="77028">MQITTVVFLFLAALVSLVFAWFQYFFKKKRNSTNLLLGSLRFLMVFALLVLLINPKFVKNSFYIEKADLIIAIDNSTSINSFNAGPIVESSLNNIIENKSILERFNVFAYSFGEKLNEIDSLTFKEPVTNIAKALSTLNEVSDQNDRALILLTDGNQTLGSDYEFQNLKNQLNIYPIVLGDTTAYEDIRIGQINYNNYAFLGNKYPIEMNISYEGKKAIQTKAKILVNNQEVYRNTVSFNATNNNITLRTLIDAKKVGVKNLRVQIESLENEKNTANNFKNVVVEVIDEKTNIAIISSIKHPDIGVLKKAIEANEQRAVTIVEPKISEIDLDDTDLFILYQPNRNFQSVYDFIKRKGGSIFTITGPKTDWRFLNNVQNNFSKEIFNQNEDIVPSKNEAFGLFDLGSISFDDYPPLKSTLGEITLAKTYEAISFQKIKGVVLNQPLFLVINDDKAKEAILFGEGLWKWRVQSYRANSNFDAFDNFIGKLMFYLSDSKQKSRLELDYERIYDGIASTVLKAKYFDETYYFDSGASLELKLSKSNSSENFERPLLLKSGEYEADLNDLEAGVYSFVVTVNEENISKEGRFTILDFDLESQFSSSNVDKLKRLAQSNNGQTFYPEETDKLIETLLTKAQFTPTQKSTKNVVSLIDFRWLLAIIAITLAAEWFIRKYNGLL</sequence>
<keyword evidence="2" id="KW-0472">Membrane</keyword>
<keyword evidence="2" id="KW-1133">Transmembrane helix</keyword>
<dbReference type="PANTHER" id="PTHR37947:SF1">
    <property type="entry name" value="BLL2462 PROTEIN"/>
    <property type="match status" value="1"/>
</dbReference>
<protein>
    <submittedName>
        <fullName evidence="3">VWA domain-containing protein</fullName>
    </submittedName>
</protein>
<feature type="transmembrane region" description="Helical" evidence="2">
    <location>
        <begin position="6"/>
        <end position="26"/>
    </location>
</feature>
<evidence type="ECO:0000256" key="2">
    <source>
        <dbReference type="SAM" id="Phobius"/>
    </source>
</evidence>
<comment type="caution">
    <text evidence="3">The sequence shown here is derived from an EMBL/GenBank/DDBJ whole genome shotgun (WGS) entry which is preliminary data.</text>
</comment>
<dbReference type="PANTHER" id="PTHR37947">
    <property type="entry name" value="BLL2462 PROTEIN"/>
    <property type="match status" value="1"/>
</dbReference>
<proteinExistence type="predicted"/>
<dbReference type="Gene3D" id="3.40.50.410">
    <property type="entry name" value="von Willebrand factor, type A domain"/>
    <property type="match status" value="1"/>
</dbReference>
<keyword evidence="1" id="KW-0175">Coiled coil</keyword>
<keyword evidence="2" id="KW-0812">Transmembrane</keyword>
<feature type="coiled-coil region" evidence="1">
    <location>
        <begin position="252"/>
        <end position="279"/>
    </location>
</feature>
<reference evidence="3 4" key="1">
    <citation type="submission" date="2023-09" db="EMBL/GenBank/DDBJ databases">
        <authorList>
            <person name="Rey-Velasco X."/>
        </authorList>
    </citation>
    <scope>NUCLEOTIDE SEQUENCE [LARGE SCALE GENOMIC DNA]</scope>
    <source>
        <strain evidence="3 4">P007</strain>
    </source>
</reference>
<feature type="transmembrane region" description="Helical" evidence="2">
    <location>
        <begin position="33"/>
        <end position="53"/>
    </location>
</feature>
<keyword evidence="4" id="KW-1185">Reference proteome</keyword>
<name>A0ABU3BH08_9FLAO</name>
<dbReference type="RefSeq" id="WP_311387518.1">
    <property type="nucleotide sequence ID" value="NZ_JAVRHU010000002.1"/>
</dbReference>
<dbReference type="EMBL" id="JAVRHU010000002">
    <property type="protein sequence ID" value="MDT0621442.1"/>
    <property type="molecule type" value="Genomic_DNA"/>
</dbReference>
<evidence type="ECO:0000256" key="1">
    <source>
        <dbReference type="SAM" id="Coils"/>
    </source>
</evidence>
<dbReference type="InterPro" id="IPR036465">
    <property type="entry name" value="vWFA_dom_sf"/>
</dbReference>
<gene>
    <name evidence="3" type="ORF">RM520_07390</name>
</gene>
<accession>A0ABU3BH08</accession>